<comment type="subunit">
    <text evidence="2">Homodimer.</text>
</comment>
<dbReference type="EMBL" id="CABL01000018">
    <property type="protein sequence ID" value="CBH75962.1"/>
    <property type="molecule type" value="Genomic_DNA"/>
</dbReference>
<comment type="caution">
    <text evidence="9">The sequence shown here is derived from an EMBL/GenBank/DDBJ whole genome shotgun (WGS) entry which is preliminary data.</text>
</comment>
<dbReference type="Pfam" id="PF00709">
    <property type="entry name" value="Adenylsucc_synt"/>
    <property type="match status" value="1"/>
</dbReference>
<keyword evidence="5" id="KW-0547">Nucleotide-binding</keyword>
<dbReference type="NCBIfam" id="TIGR00184">
    <property type="entry name" value="purA"/>
    <property type="match status" value="1"/>
</dbReference>
<name>E6PHM4_9ZZZZ</name>
<dbReference type="GO" id="GO:0046040">
    <property type="term" value="P:IMP metabolic process"/>
    <property type="evidence" value="ECO:0007669"/>
    <property type="project" value="TreeGrafter"/>
</dbReference>
<dbReference type="SUPFAM" id="SSF52540">
    <property type="entry name" value="P-loop containing nucleoside triphosphate hydrolases"/>
    <property type="match status" value="1"/>
</dbReference>
<dbReference type="GO" id="GO:0005737">
    <property type="term" value="C:cytoplasm"/>
    <property type="evidence" value="ECO:0007669"/>
    <property type="project" value="TreeGrafter"/>
</dbReference>
<evidence type="ECO:0000256" key="2">
    <source>
        <dbReference type="ARBA" id="ARBA00011738"/>
    </source>
</evidence>
<dbReference type="Gene3D" id="3.40.440.10">
    <property type="entry name" value="Adenylosuccinate Synthetase, subunit A, domain 1"/>
    <property type="match status" value="1"/>
</dbReference>
<dbReference type="GO" id="GO:0005525">
    <property type="term" value="F:GTP binding"/>
    <property type="evidence" value="ECO:0007669"/>
    <property type="project" value="UniProtKB-KW"/>
</dbReference>
<keyword evidence="8" id="KW-0342">GTP-binding</keyword>
<evidence type="ECO:0000256" key="1">
    <source>
        <dbReference type="ARBA" id="ARBA00001946"/>
    </source>
</evidence>
<evidence type="ECO:0000256" key="7">
    <source>
        <dbReference type="ARBA" id="ARBA00022842"/>
    </source>
</evidence>
<dbReference type="SMART" id="SM00788">
    <property type="entry name" value="Adenylsucc_synt"/>
    <property type="match status" value="1"/>
</dbReference>
<organism evidence="9">
    <name type="scientific">mine drainage metagenome</name>
    <dbReference type="NCBI Taxonomy" id="410659"/>
    <lineage>
        <taxon>unclassified sequences</taxon>
        <taxon>metagenomes</taxon>
        <taxon>ecological metagenomes</taxon>
    </lineage>
</organism>
<dbReference type="CDD" id="cd03108">
    <property type="entry name" value="AdSS"/>
    <property type="match status" value="1"/>
</dbReference>
<dbReference type="InterPro" id="IPR027417">
    <property type="entry name" value="P-loop_NTPase"/>
</dbReference>
<keyword evidence="7" id="KW-0460">Magnesium</keyword>
<dbReference type="NCBIfam" id="NF002223">
    <property type="entry name" value="PRK01117.1"/>
    <property type="match status" value="1"/>
</dbReference>
<keyword evidence="6" id="KW-0658">Purine biosynthesis</keyword>
<dbReference type="Gene3D" id="1.10.300.10">
    <property type="entry name" value="Adenylosuccinate Synthetase, subunit A, domain 2"/>
    <property type="match status" value="1"/>
</dbReference>
<proteinExistence type="inferred from homology"/>
<dbReference type="InterPro" id="IPR042109">
    <property type="entry name" value="Adenylosuccinate_synth_dom1"/>
</dbReference>
<evidence type="ECO:0000256" key="5">
    <source>
        <dbReference type="ARBA" id="ARBA00022741"/>
    </source>
</evidence>
<dbReference type="HAMAP" id="MF_00011">
    <property type="entry name" value="Adenylosucc_synth"/>
    <property type="match status" value="1"/>
</dbReference>
<gene>
    <name evidence="9" type="primary">purA</name>
    <name evidence="9" type="ORF">CARN1_1031</name>
</gene>
<dbReference type="PANTHER" id="PTHR11846">
    <property type="entry name" value="ADENYLOSUCCINATE SYNTHETASE"/>
    <property type="match status" value="1"/>
</dbReference>
<dbReference type="AlphaFoldDB" id="E6PHM4"/>
<reference evidence="9" key="1">
    <citation type="submission" date="2009-10" db="EMBL/GenBank/DDBJ databases">
        <title>Diversity of trophic interactions inside an arsenic-rich microbial ecosystem.</title>
        <authorList>
            <person name="Bertin P.N."/>
            <person name="Heinrich-Salmeron A."/>
            <person name="Pelletier E."/>
            <person name="Goulhen-Chollet F."/>
            <person name="Arsene-Ploetze F."/>
            <person name="Gallien S."/>
            <person name="Calteau A."/>
            <person name="Vallenet D."/>
            <person name="Casiot C."/>
            <person name="Chane-Woon-Ming B."/>
            <person name="Giloteaux L."/>
            <person name="Barakat M."/>
            <person name="Bonnefoy V."/>
            <person name="Bruneel O."/>
            <person name="Chandler M."/>
            <person name="Cleiss J."/>
            <person name="Duran R."/>
            <person name="Elbaz-Poulichet F."/>
            <person name="Fonknechten N."/>
            <person name="Lauga B."/>
            <person name="Mornico D."/>
            <person name="Ortet P."/>
            <person name="Schaeffer C."/>
            <person name="Siguier P."/>
            <person name="Alexander Thil Smith A."/>
            <person name="Van Dorsselaer A."/>
            <person name="Weissenbach J."/>
            <person name="Medigue C."/>
            <person name="Le Paslier D."/>
        </authorList>
    </citation>
    <scope>NUCLEOTIDE SEQUENCE</scope>
</reference>
<keyword evidence="3 9" id="KW-0436">Ligase</keyword>
<dbReference type="Gene3D" id="3.90.170.10">
    <property type="entry name" value="Adenylosuccinate Synthetase, subunit A, domain 3"/>
    <property type="match status" value="1"/>
</dbReference>
<keyword evidence="4" id="KW-0479">Metal-binding</keyword>
<dbReference type="GO" id="GO:0004019">
    <property type="term" value="F:adenylosuccinate synthase activity"/>
    <property type="evidence" value="ECO:0007669"/>
    <property type="project" value="UniProtKB-EC"/>
</dbReference>
<dbReference type="GO" id="GO:0044208">
    <property type="term" value="P:'de novo' AMP biosynthetic process"/>
    <property type="evidence" value="ECO:0007669"/>
    <property type="project" value="TreeGrafter"/>
</dbReference>
<evidence type="ECO:0000313" key="9">
    <source>
        <dbReference type="EMBL" id="CBH75962.1"/>
    </source>
</evidence>
<dbReference type="InterPro" id="IPR001114">
    <property type="entry name" value="Adenylosuccinate_synthetase"/>
</dbReference>
<evidence type="ECO:0000256" key="8">
    <source>
        <dbReference type="ARBA" id="ARBA00023134"/>
    </source>
</evidence>
<dbReference type="GO" id="GO:0046872">
    <property type="term" value="F:metal ion binding"/>
    <property type="evidence" value="ECO:0007669"/>
    <property type="project" value="UniProtKB-KW"/>
</dbReference>
<dbReference type="InterPro" id="IPR042110">
    <property type="entry name" value="Adenylosuccinate_synth_dom2"/>
</dbReference>
<dbReference type="InterPro" id="IPR018220">
    <property type="entry name" value="Adenylosuccin_syn_GTP-bd"/>
</dbReference>
<dbReference type="PROSITE" id="PS01266">
    <property type="entry name" value="ADENYLOSUCCIN_SYN_1"/>
    <property type="match status" value="1"/>
</dbReference>
<evidence type="ECO:0000256" key="6">
    <source>
        <dbReference type="ARBA" id="ARBA00022755"/>
    </source>
</evidence>
<dbReference type="InterPro" id="IPR042111">
    <property type="entry name" value="Adenylosuccinate_synth_dom3"/>
</dbReference>
<accession>E6PHM4</accession>
<dbReference type="PANTHER" id="PTHR11846:SF0">
    <property type="entry name" value="ADENYLOSUCCINATE SYNTHETASE"/>
    <property type="match status" value="1"/>
</dbReference>
<sequence>MNGAIDAVLGMQWGDEGKGRIVDWYARDYDVVARFGGGDNAGHRIEVGATKLALRLVPSAALHPTVELFVGSGCVVNLEGALEELARLAEVGVDIERVKFSDRAHIVLPDHGVLDRASESARGDQRIGTTGRGIGPAYADRVSRVGITLGETLDEPAFRSRLRAIRSAHERTTRDPSILPDFAEMEERSLIAASRLRAAIVDGVAYIHTRLAAGKRILAEGAQGTLLDISFGSYPYVTSSQCTAGGICTGLGVGPSAIGRVIGILKAYTTRVGEGPFPSELHDAAGDRLREAGREFGTVTGRPRRCGWFDAVAARYAAALNGAHAVALTKLDVLSGLDRIGIVTGYRRGASLASLAEAGRPDFEIDIEYLDGWAEDISEARRPSDLPTAARNYIARLESLVGLPIELFSVGPERESLIRA</sequence>
<evidence type="ECO:0000256" key="4">
    <source>
        <dbReference type="ARBA" id="ARBA00022723"/>
    </source>
</evidence>
<dbReference type="FunFam" id="3.90.170.10:FF:000001">
    <property type="entry name" value="Adenylosuccinate synthetase"/>
    <property type="match status" value="1"/>
</dbReference>
<evidence type="ECO:0000256" key="3">
    <source>
        <dbReference type="ARBA" id="ARBA00022598"/>
    </source>
</evidence>
<dbReference type="EC" id="6.3.4.4" evidence="9"/>
<protein>
    <submittedName>
        <fullName evidence="9">Adenylosuccinate synthetase (IMP--aspartate ligase) (AdSS) (AMPSase)</fullName>
        <ecNumber evidence="9">6.3.4.4</ecNumber>
    </submittedName>
</protein>
<comment type="cofactor">
    <cofactor evidence="1">
        <name>Mg(2+)</name>
        <dbReference type="ChEBI" id="CHEBI:18420"/>
    </cofactor>
</comment>